<evidence type="ECO:0000313" key="6">
    <source>
        <dbReference type="EMBL" id="KRS13333.1"/>
    </source>
</evidence>
<dbReference type="SUPFAM" id="SSF88713">
    <property type="entry name" value="Glycoside hydrolase/deacetylase"/>
    <property type="match status" value="1"/>
</dbReference>
<accession>A0A0T5NWM8</accession>
<evidence type="ECO:0000259" key="5">
    <source>
        <dbReference type="Pfam" id="PF01522"/>
    </source>
</evidence>
<dbReference type="EMBL" id="LAXJ01000006">
    <property type="protein sequence ID" value="KRS13333.1"/>
    <property type="molecule type" value="Genomic_DNA"/>
</dbReference>
<dbReference type="InterPro" id="IPR011330">
    <property type="entry name" value="Glyco_hydro/deAcase_b/a-brl"/>
</dbReference>
<protein>
    <recommendedName>
        <fullName evidence="3">Chitooligosaccharide deacetylase</fullName>
    </recommendedName>
    <alternativeName>
        <fullName evidence="4">Nodulation protein B</fullName>
    </alternativeName>
</protein>
<dbReference type="STRING" id="1641875.XM53_07010"/>
<sequence length="225" mass="24908">MPGTLCLTFDDLFVANWVAARPVFAEHDARVTFCVSHLHEAKPEQLDGLHLLQSDGHEIACHTRTHPKLKPYLATHGLDHWLEHEVDRAIADHRAAGFPARTFACPFHASTPETRTALATRFEIVRAAGPRSLDPADPASRIYTERPASRCLDTLGFADMQHKAFPGWRQQHHLLDLIAETGGLAVFTGHDIRTKKSGPGFYSTARQISRLLEAATTRGITVKPA</sequence>
<comment type="function">
    <text evidence="1">Is involved in generating a small heat-stable compound (Nod), an acylated oligomer of N-acetylglucosamine, that stimulates mitosis in various plant protoplasts.</text>
</comment>
<dbReference type="AlphaFoldDB" id="A0A0T5NWM8"/>
<feature type="domain" description="NodB homology" evidence="5">
    <location>
        <begin position="4"/>
        <end position="117"/>
    </location>
</feature>
<reference evidence="6 7" key="1">
    <citation type="submission" date="2015-04" db="EMBL/GenBank/DDBJ databases">
        <title>The draft genome sequence of Roseovarius sp.R12b.</title>
        <authorList>
            <person name="Li G."/>
            <person name="Lai Q."/>
            <person name="Shao Z."/>
            <person name="Yan P."/>
        </authorList>
    </citation>
    <scope>NUCLEOTIDE SEQUENCE [LARGE SCALE GENOMIC DNA]</scope>
    <source>
        <strain evidence="6 7">R12B</strain>
    </source>
</reference>
<evidence type="ECO:0000256" key="3">
    <source>
        <dbReference type="ARBA" id="ARBA00020071"/>
    </source>
</evidence>
<comment type="caution">
    <text evidence="6">The sequence shown here is derived from an EMBL/GenBank/DDBJ whole genome shotgun (WGS) entry which is preliminary data.</text>
</comment>
<dbReference type="InterPro" id="IPR002509">
    <property type="entry name" value="NODB_dom"/>
</dbReference>
<gene>
    <name evidence="6" type="ORF">XM53_07010</name>
</gene>
<dbReference type="GO" id="GO:0005975">
    <property type="term" value="P:carbohydrate metabolic process"/>
    <property type="evidence" value="ECO:0007669"/>
    <property type="project" value="InterPro"/>
</dbReference>
<organism evidence="6 7">
    <name type="scientific">Roseovarius atlanticus</name>
    <dbReference type="NCBI Taxonomy" id="1641875"/>
    <lineage>
        <taxon>Bacteria</taxon>
        <taxon>Pseudomonadati</taxon>
        <taxon>Pseudomonadota</taxon>
        <taxon>Alphaproteobacteria</taxon>
        <taxon>Rhodobacterales</taxon>
        <taxon>Roseobacteraceae</taxon>
        <taxon>Roseovarius</taxon>
    </lineage>
</organism>
<dbReference type="OrthoDB" id="2795102at2"/>
<dbReference type="Gene3D" id="3.20.20.370">
    <property type="entry name" value="Glycoside hydrolase/deacetylase"/>
    <property type="match status" value="1"/>
</dbReference>
<evidence type="ECO:0000313" key="7">
    <source>
        <dbReference type="Proteomes" id="UP000051295"/>
    </source>
</evidence>
<dbReference type="RefSeq" id="WP_057791716.1">
    <property type="nucleotide sequence ID" value="NZ_LAXJ01000006.1"/>
</dbReference>
<evidence type="ECO:0000256" key="4">
    <source>
        <dbReference type="ARBA" id="ARBA00032976"/>
    </source>
</evidence>
<evidence type="ECO:0000256" key="2">
    <source>
        <dbReference type="ARBA" id="ARBA00010973"/>
    </source>
</evidence>
<evidence type="ECO:0000256" key="1">
    <source>
        <dbReference type="ARBA" id="ARBA00003236"/>
    </source>
</evidence>
<keyword evidence="7" id="KW-1185">Reference proteome</keyword>
<dbReference type="GO" id="GO:0016810">
    <property type="term" value="F:hydrolase activity, acting on carbon-nitrogen (but not peptide) bonds"/>
    <property type="evidence" value="ECO:0007669"/>
    <property type="project" value="InterPro"/>
</dbReference>
<name>A0A0T5NWM8_9RHOB</name>
<dbReference type="PATRIC" id="fig|1641875.4.peg.3786"/>
<proteinExistence type="inferred from homology"/>
<dbReference type="Proteomes" id="UP000051295">
    <property type="component" value="Unassembled WGS sequence"/>
</dbReference>
<dbReference type="Pfam" id="PF01522">
    <property type="entry name" value="Polysacc_deac_1"/>
    <property type="match status" value="1"/>
</dbReference>
<comment type="similarity">
    <text evidence="2">Belongs to the polysaccharide deacetylase family.</text>
</comment>